<protein>
    <submittedName>
        <fullName evidence="6">MerR family transcriptional regulator</fullName>
    </submittedName>
</protein>
<reference evidence="6" key="1">
    <citation type="journal article" date="2021" name="mSystems">
        <title>Bacteria and Archaea Synergistically Convert Glycine Betaine to Biogenic Methane in the Formosa Cold Seep of the South China Sea.</title>
        <authorList>
            <person name="Li L."/>
            <person name="Zhang W."/>
            <person name="Zhang S."/>
            <person name="Song L."/>
            <person name="Sun Q."/>
            <person name="Zhang H."/>
            <person name="Xiang H."/>
            <person name="Dong X."/>
        </authorList>
    </citation>
    <scope>NUCLEOTIDE SEQUENCE</scope>
    <source>
        <strain evidence="6">ZWT</strain>
    </source>
</reference>
<sequence length="260" mass="30962">MRINEVKNKTGLTKKAIDYYEERELIKADRSDNGYREYDEKHILRLKEIAMLRKLDFSINEINNNIDDEEKKSGEYIKNNLLRVFPKMLGDFMVVHFGRYLNEPIDTKEKEIAWLEIIDFLDNIEEFNIPMEFLEAFKDANDFNVISKVDEKTQQTMKSAIKGEHNATGDIKKNIEEYMNMRNKPELKETFDKMDEYKKALSKFYENSGYYSVFIPNMKIISKEYNDYCEGLIKLNEGLIKELKIEYDDNMSIVRIQENK</sequence>
<dbReference type="RefSeq" id="WP_250861328.1">
    <property type="nucleotide sequence ID" value="NZ_JAGSOJ010000005.1"/>
</dbReference>
<name>A0A9J6P5S0_9CLOT</name>
<keyword evidence="7" id="KW-1185">Reference proteome</keyword>
<accession>A0A9J6P5S0</accession>
<feature type="coiled-coil region" evidence="4">
    <location>
        <begin position="52"/>
        <end position="79"/>
    </location>
</feature>
<evidence type="ECO:0000256" key="3">
    <source>
        <dbReference type="ARBA" id="ARBA00023163"/>
    </source>
</evidence>
<dbReference type="InterPro" id="IPR047057">
    <property type="entry name" value="MerR_fam"/>
</dbReference>
<keyword evidence="4" id="KW-0175">Coiled coil</keyword>
<evidence type="ECO:0000259" key="5">
    <source>
        <dbReference type="PROSITE" id="PS50937"/>
    </source>
</evidence>
<evidence type="ECO:0000256" key="1">
    <source>
        <dbReference type="ARBA" id="ARBA00023015"/>
    </source>
</evidence>
<dbReference type="CDD" id="cd00592">
    <property type="entry name" value="HTH_MerR-like"/>
    <property type="match status" value="1"/>
</dbReference>
<evidence type="ECO:0000313" key="6">
    <source>
        <dbReference type="EMBL" id="MCM1992162.1"/>
    </source>
</evidence>
<keyword evidence="3" id="KW-0804">Transcription</keyword>
<gene>
    <name evidence="6" type="ORF">KDK92_20770</name>
</gene>
<dbReference type="SMART" id="SM00422">
    <property type="entry name" value="HTH_MERR"/>
    <property type="match status" value="1"/>
</dbReference>
<dbReference type="SUPFAM" id="SSF46955">
    <property type="entry name" value="Putative DNA-binding domain"/>
    <property type="match status" value="1"/>
</dbReference>
<dbReference type="Proteomes" id="UP001056429">
    <property type="component" value="Unassembled WGS sequence"/>
</dbReference>
<dbReference type="InterPro" id="IPR009061">
    <property type="entry name" value="DNA-bd_dom_put_sf"/>
</dbReference>
<dbReference type="PANTHER" id="PTHR30204:SF94">
    <property type="entry name" value="HEAVY METAL-DEPENDENT TRANSCRIPTIONAL REGULATOR HI_0293-RELATED"/>
    <property type="match status" value="1"/>
</dbReference>
<dbReference type="PROSITE" id="PS50937">
    <property type="entry name" value="HTH_MERR_2"/>
    <property type="match status" value="1"/>
</dbReference>
<proteinExistence type="predicted"/>
<evidence type="ECO:0000256" key="2">
    <source>
        <dbReference type="ARBA" id="ARBA00023125"/>
    </source>
</evidence>
<evidence type="ECO:0000313" key="7">
    <source>
        <dbReference type="Proteomes" id="UP001056429"/>
    </source>
</evidence>
<dbReference type="GO" id="GO:0003700">
    <property type="term" value="F:DNA-binding transcription factor activity"/>
    <property type="evidence" value="ECO:0007669"/>
    <property type="project" value="InterPro"/>
</dbReference>
<evidence type="ECO:0000256" key="4">
    <source>
        <dbReference type="SAM" id="Coils"/>
    </source>
</evidence>
<keyword evidence="2" id="KW-0238">DNA-binding</keyword>
<feature type="domain" description="HTH merR-type" evidence="5">
    <location>
        <begin position="1"/>
        <end position="68"/>
    </location>
</feature>
<dbReference type="EMBL" id="JAGSOJ010000005">
    <property type="protein sequence ID" value="MCM1992162.1"/>
    <property type="molecule type" value="Genomic_DNA"/>
</dbReference>
<reference evidence="6" key="2">
    <citation type="submission" date="2021-04" db="EMBL/GenBank/DDBJ databases">
        <authorList>
            <person name="Dong X."/>
        </authorList>
    </citation>
    <scope>NUCLEOTIDE SEQUENCE</scope>
    <source>
        <strain evidence="6">ZWT</strain>
    </source>
</reference>
<dbReference type="AlphaFoldDB" id="A0A9J6P5S0"/>
<comment type="caution">
    <text evidence="6">The sequence shown here is derived from an EMBL/GenBank/DDBJ whole genome shotgun (WGS) entry which is preliminary data.</text>
</comment>
<dbReference type="GO" id="GO:0003677">
    <property type="term" value="F:DNA binding"/>
    <property type="evidence" value="ECO:0007669"/>
    <property type="project" value="UniProtKB-KW"/>
</dbReference>
<keyword evidence="1" id="KW-0805">Transcription regulation</keyword>
<dbReference type="Pfam" id="PF13411">
    <property type="entry name" value="MerR_1"/>
    <property type="match status" value="1"/>
</dbReference>
<organism evidence="6 7">
    <name type="scientific">Oceanirhabdus seepicola</name>
    <dbReference type="NCBI Taxonomy" id="2828781"/>
    <lineage>
        <taxon>Bacteria</taxon>
        <taxon>Bacillati</taxon>
        <taxon>Bacillota</taxon>
        <taxon>Clostridia</taxon>
        <taxon>Eubacteriales</taxon>
        <taxon>Clostridiaceae</taxon>
        <taxon>Oceanirhabdus</taxon>
    </lineage>
</organism>
<dbReference type="InterPro" id="IPR000551">
    <property type="entry name" value="MerR-type_HTH_dom"/>
</dbReference>
<dbReference type="PANTHER" id="PTHR30204">
    <property type="entry name" value="REDOX-CYCLING DRUG-SENSING TRANSCRIPTIONAL ACTIVATOR SOXR"/>
    <property type="match status" value="1"/>
</dbReference>
<dbReference type="Gene3D" id="1.10.1660.10">
    <property type="match status" value="1"/>
</dbReference>